<dbReference type="PANTHER" id="PTHR33751">
    <property type="entry name" value="CBB3-TYPE CYTOCHROME C OXIDASE SUBUNIT FIXP"/>
    <property type="match status" value="1"/>
</dbReference>
<feature type="signal peptide" evidence="5">
    <location>
        <begin position="1"/>
        <end position="28"/>
    </location>
</feature>
<dbReference type="EMBL" id="JAAVJH010000015">
    <property type="protein sequence ID" value="NJR80252.1"/>
    <property type="molecule type" value="Genomic_DNA"/>
</dbReference>
<reference evidence="7 8" key="1">
    <citation type="submission" date="2020-03" db="EMBL/GenBank/DDBJ databases">
        <authorList>
            <person name="Wang L."/>
            <person name="He N."/>
            <person name="Li Y."/>
            <person name="Fang Y."/>
            <person name="Zhang F."/>
        </authorList>
    </citation>
    <scope>NUCLEOTIDE SEQUENCE [LARGE SCALE GENOMIC DNA]</scope>
    <source>
        <strain evidence="7 8">36D10-4-7</strain>
    </source>
</reference>
<feature type="domain" description="Cytochrome c" evidence="6">
    <location>
        <begin position="32"/>
        <end position="127"/>
    </location>
</feature>
<keyword evidence="2 4" id="KW-0479">Metal-binding</keyword>
<dbReference type="InterPro" id="IPR009056">
    <property type="entry name" value="Cyt_c-like_dom"/>
</dbReference>
<gene>
    <name evidence="7" type="ORF">HBH26_16850</name>
</gene>
<evidence type="ECO:0000256" key="5">
    <source>
        <dbReference type="SAM" id="SignalP"/>
    </source>
</evidence>
<accession>A0ABX1CWE0</accession>
<feature type="domain" description="Cytochrome c" evidence="6">
    <location>
        <begin position="170"/>
        <end position="261"/>
    </location>
</feature>
<evidence type="ECO:0000256" key="1">
    <source>
        <dbReference type="ARBA" id="ARBA00022617"/>
    </source>
</evidence>
<keyword evidence="5" id="KW-0732">Signal</keyword>
<dbReference type="Proteomes" id="UP000732399">
    <property type="component" value="Unassembled WGS sequence"/>
</dbReference>
<evidence type="ECO:0000259" key="6">
    <source>
        <dbReference type="PROSITE" id="PS51007"/>
    </source>
</evidence>
<comment type="caution">
    <text evidence="7">The sequence shown here is derived from an EMBL/GenBank/DDBJ whole genome shotgun (WGS) entry which is preliminary data.</text>
</comment>
<keyword evidence="8" id="KW-1185">Reference proteome</keyword>
<evidence type="ECO:0000256" key="4">
    <source>
        <dbReference type="PROSITE-ProRule" id="PRU00433"/>
    </source>
</evidence>
<protein>
    <submittedName>
        <fullName evidence="7">C-type cytochrome</fullName>
    </submittedName>
</protein>
<dbReference type="InterPro" id="IPR036909">
    <property type="entry name" value="Cyt_c-like_dom_sf"/>
</dbReference>
<sequence length="263" mass="27760">MADGGKSTMRLFVLMATLVLAACAPAPAANRADAAHGRRLATVMGCVSCHGERLDGHLFEENPAFALAYSSNLSRILPRWSDAQIAATLRTGRRRDGTALWFMPTFAQAPLTDADMRDLIAWLRTVKPTGTDHPGIVKGPQWAVALGHGFSDSAAQATRLAARAPLDAGGATATGRYLARIACAECHGPDLKGPKDPQPGDAPDLVVAAGYTPADFRRLLRTGEAAGGRQVGLMSQEARHRLHALTDAEIGAIHAYLSARAGH</sequence>
<dbReference type="PROSITE" id="PS51257">
    <property type="entry name" value="PROKAR_LIPOPROTEIN"/>
    <property type="match status" value="1"/>
</dbReference>
<name>A0ABX1CWE0_9SPHN</name>
<dbReference type="SUPFAM" id="SSF46626">
    <property type="entry name" value="Cytochrome c"/>
    <property type="match status" value="2"/>
</dbReference>
<feature type="chain" id="PRO_5046403612" evidence="5">
    <location>
        <begin position="29"/>
        <end position="263"/>
    </location>
</feature>
<dbReference type="Gene3D" id="1.10.760.10">
    <property type="entry name" value="Cytochrome c-like domain"/>
    <property type="match status" value="2"/>
</dbReference>
<dbReference type="Pfam" id="PF00034">
    <property type="entry name" value="Cytochrom_C"/>
    <property type="match status" value="1"/>
</dbReference>
<dbReference type="InterPro" id="IPR050597">
    <property type="entry name" value="Cytochrome_c_Oxidase_Subunit"/>
</dbReference>
<keyword evidence="3 4" id="KW-0408">Iron</keyword>
<evidence type="ECO:0000256" key="3">
    <source>
        <dbReference type="ARBA" id="ARBA00023004"/>
    </source>
</evidence>
<organism evidence="7 8">
    <name type="scientific">Sphingomonas corticis</name>
    <dbReference type="NCBI Taxonomy" id="2722791"/>
    <lineage>
        <taxon>Bacteria</taxon>
        <taxon>Pseudomonadati</taxon>
        <taxon>Pseudomonadota</taxon>
        <taxon>Alphaproteobacteria</taxon>
        <taxon>Sphingomonadales</taxon>
        <taxon>Sphingomonadaceae</taxon>
        <taxon>Sphingomonas</taxon>
    </lineage>
</organism>
<dbReference type="Pfam" id="PF13442">
    <property type="entry name" value="Cytochrome_CBB3"/>
    <property type="match status" value="1"/>
</dbReference>
<keyword evidence="1 4" id="KW-0349">Heme</keyword>
<evidence type="ECO:0000256" key="2">
    <source>
        <dbReference type="ARBA" id="ARBA00022723"/>
    </source>
</evidence>
<evidence type="ECO:0000313" key="7">
    <source>
        <dbReference type="EMBL" id="NJR80252.1"/>
    </source>
</evidence>
<evidence type="ECO:0000313" key="8">
    <source>
        <dbReference type="Proteomes" id="UP000732399"/>
    </source>
</evidence>
<dbReference type="PANTHER" id="PTHR33751:SF1">
    <property type="entry name" value="CBB3-TYPE CYTOCHROME C OXIDASE SUBUNIT FIXP"/>
    <property type="match status" value="1"/>
</dbReference>
<dbReference type="RefSeq" id="WP_168135813.1">
    <property type="nucleotide sequence ID" value="NZ_JAAVJH010000015.1"/>
</dbReference>
<dbReference type="PROSITE" id="PS51007">
    <property type="entry name" value="CYTC"/>
    <property type="match status" value="2"/>
</dbReference>
<proteinExistence type="predicted"/>